<accession>A0A2K8T161</accession>
<dbReference type="AlphaFoldDB" id="A0A2K8T161"/>
<reference evidence="2 3" key="1">
    <citation type="submission" date="2017-11" db="EMBL/GenBank/DDBJ databases">
        <title>Complete genome of a free-living desiccation-tolerant cyanobacterium and its photosynthetic adaptation to extreme terrestrial habitat.</title>
        <authorList>
            <person name="Shang J."/>
        </authorList>
    </citation>
    <scope>NUCLEOTIDE SEQUENCE [LARGE SCALE GENOMIC DNA]</scope>
    <source>
        <strain evidence="2 3">CCNUN1</strain>
    </source>
</reference>
<dbReference type="KEGG" id="nfl:COO91_07418"/>
<evidence type="ECO:0000313" key="2">
    <source>
        <dbReference type="EMBL" id="AUB41370.1"/>
    </source>
</evidence>
<dbReference type="Proteomes" id="UP000232003">
    <property type="component" value="Chromosome"/>
</dbReference>
<gene>
    <name evidence="2" type="ORF">COO91_07418</name>
</gene>
<protein>
    <submittedName>
        <fullName evidence="2">Uncharacterized protein</fullName>
    </submittedName>
</protein>
<evidence type="ECO:0000256" key="1">
    <source>
        <dbReference type="SAM" id="MobiDB-lite"/>
    </source>
</evidence>
<sequence>MAERQQPESHLIVHQSQLPQYKKKALETNSDDHLHRQN</sequence>
<proteinExistence type="predicted"/>
<evidence type="ECO:0000313" key="3">
    <source>
        <dbReference type="Proteomes" id="UP000232003"/>
    </source>
</evidence>
<name>A0A2K8T161_9NOSO</name>
<organism evidence="2 3">
    <name type="scientific">Nostoc flagelliforme CCNUN1</name>
    <dbReference type="NCBI Taxonomy" id="2038116"/>
    <lineage>
        <taxon>Bacteria</taxon>
        <taxon>Bacillati</taxon>
        <taxon>Cyanobacteriota</taxon>
        <taxon>Cyanophyceae</taxon>
        <taxon>Nostocales</taxon>
        <taxon>Nostocaceae</taxon>
        <taxon>Nostoc</taxon>
    </lineage>
</organism>
<feature type="region of interest" description="Disordered" evidence="1">
    <location>
        <begin position="1"/>
        <end position="38"/>
    </location>
</feature>
<dbReference type="EMBL" id="CP024785">
    <property type="protein sequence ID" value="AUB41370.1"/>
    <property type="molecule type" value="Genomic_DNA"/>
</dbReference>
<keyword evidence="3" id="KW-1185">Reference proteome</keyword>
<feature type="compositionally biased region" description="Basic and acidic residues" evidence="1">
    <location>
        <begin position="24"/>
        <end position="38"/>
    </location>
</feature>